<dbReference type="InterPro" id="IPR022719">
    <property type="entry name" value="Motility-assoc_prot_GldM_C"/>
</dbReference>
<accession>A0A1H9NW28</accession>
<feature type="domain" description="Gliding motility-associated protein GldM second immunoglobulin-like" evidence="4">
    <location>
        <begin position="360"/>
        <end position="438"/>
    </location>
</feature>
<dbReference type="InterPro" id="IPR048405">
    <property type="entry name" value="GldM_Ig-like-1"/>
</dbReference>
<sequence length="548" mass="58911">MSIPKEPRQLMINIMYLVLMALLALNVSAEVMNAFQTLDEGNENSIATVNEQMDATIKGVESILEDPSKAKFKPITPVITEVKSISSEFSSYVDELRDQLIDMSGNNNGEVDEDDFKMDHGMRTVRGKKNKDVTTRLLVLGEDGAGGEPGAGEDLKAKVIETRQRLIDAYSNLLNEHGKEMDLSAEEITQKIASVATNMPFNIDDEAWQEAGRENWSDFKFGHMPVAAVLPLMSQMKSDLKVSEANIVNDLVSLVGGKTIEFDKFFPVFNADKSYVIGGEQIKAKVSVGSYSSSLDPGNIDLRVNGQRLRVNADGTADYTITGSGAGPKTINTSVAVTNPLTGEVQRGEGKFTYEVGQRSVAVSADKMNVFYIGVDNPLTVSAAGVASGDVRVNISGAASRKSGSGSKFVVTGNSVGEATVNVTAKGQQLGSFPFRVKRIPDPVPMVGNSKGGTIRSNVFKSQAGLYAKLEAFDFEAKCNIVGYELVYVPKRADAVPSVNVGGPFSGTSKQLVQRAKPGDIYYANNIKAKCPGDPVSRPIGTMVFKIN</sequence>
<evidence type="ECO:0000259" key="2">
    <source>
        <dbReference type="Pfam" id="PF12081"/>
    </source>
</evidence>
<evidence type="ECO:0000259" key="3">
    <source>
        <dbReference type="Pfam" id="PF21601"/>
    </source>
</evidence>
<evidence type="ECO:0000259" key="4">
    <source>
        <dbReference type="Pfam" id="PF21602"/>
    </source>
</evidence>
<dbReference type="InParanoid" id="A0A1H9NW28"/>
<feature type="domain" description="Gliding motility-associated protein GldM C-terminal" evidence="1">
    <location>
        <begin position="441"/>
        <end position="533"/>
    </location>
</feature>
<dbReference type="Pfam" id="PF21602">
    <property type="entry name" value="GldM_3rd"/>
    <property type="match status" value="1"/>
</dbReference>
<evidence type="ECO:0000313" key="5">
    <source>
        <dbReference type="EMBL" id="SER40244.1"/>
    </source>
</evidence>
<gene>
    <name evidence="5" type="ORF">SAMN05444359_14020</name>
</gene>
<feature type="domain" description="Gliding motility-associated protein GldM N-terminal" evidence="2">
    <location>
        <begin position="30"/>
        <end position="252"/>
    </location>
</feature>
<evidence type="ECO:0000259" key="1">
    <source>
        <dbReference type="Pfam" id="PF12080"/>
    </source>
</evidence>
<keyword evidence="6" id="KW-1185">Reference proteome</keyword>
<organism evidence="5 6">
    <name type="scientific">Neolewinella agarilytica</name>
    <dbReference type="NCBI Taxonomy" id="478744"/>
    <lineage>
        <taxon>Bacteria</taxon>
        <taxon>Pseudomonadati</taxon>
        <taxon>Bacteroidota</taxon>
        <taxon>Saprospiria</taxon>
        <taxon>Saprospirales</taxon>
        <taxon>Lewinellaceae</taxon>
        <taxon>Neolewinella</taxon>
    </lineage>
</organism>
<dbReference type="Proteomes" id="UP000199021">
    <property type="component" value="Unassembled WGS sequence"/>
</dbReference>
<proteinExistence type="predicted"/>
<dbReference type="InterPro" id="IPR048406">
    <property type="entry name" value="GldM_Ig-like-2"/>
</dbReference>
<dbReference type="Pfam" id="PF12081">
    <property type="entry name" value="GldM_1st"/>
    <property type="match status" value="1"/>
</dbReference>
<reference evidence="6" key="1">
    <citation type="submission" date="2016-10" db="EMBL/GenBank/DDBJ databases">
        <authorList>
            <person name="Varghese N."/>
            <person name="Submissions S."/>
        </authorList>
    </citation>
    <scope>NUCLEOTIDE SEQUENCE [LARGE SCALE GENOMIC DNA]</scope>
    <source>
        <strain evidence="6">DSM 24740</strain>
    </source>
</reference>
<dbReference type="InterPro" id="IPR022720">
    <property type="entry name" value="Motility-assoc_prot_GldM_N"/>
</dbReference>
<feature type="domain" description="Gliding motility-associated protein GldM first immunoglobulin-like" evidence="3">
    <location>
        <begin position="258"/>
        <end position="356"/>
    </location>
</feature>
<dbReference type="STRING" id="478744.SAMN05444359_14020"/>
<dbReference type="EMBL" id="FOFB01000040">
    <property type="protein sequence ID" value="SER40244.1"/>
    <property type="molecule type" value="Genomic_DNA"/>
</dbReference>
<dbReference type="Pfam" id="PF21601">
    <property type="entry name" value="GldM_2nd"/>
    <property type="match status" value="1"/>
</dbReference>
<dbReference type="Pfam" id="PF12080">
    <property type="entry name" value="GldM_4th"/>
    <property type="match status" value="1"/>
</dbReference>
<dbReference type="RefSeq" id="WP_090173295.1">
    <property type="nucleotide sequence ID" value="NZ_FOFB01000040.1"/>
</dbReference>
<dbReference type="AlphaFoldDB" id="A0A1H9NW28"/>
<name>A0A1H9NW28_9BACT</name>
<protein>
    <submittedName>
        <fullName evidence="5">Gliding motility-associated protein GldM</fullName>
    </submittedName>
</protein>
<dbReference type="OrthoDB" id="1490890at2"/>
<evidence type="ECO:0000313" key="6">
    <source>
        <dbReference type="Proteomes" id="UP000199021"/>
    </source>
</evidence>